<dbReference type="InterPro" id="IPR057566">
    <property type="entry name" value="TPR_TTI1_N"/>
</dbReference>
<evidence type="ECO:0000259" key="2">
    <source>
        <dbReference type="Pfam" id="PF24181"/>
    </source>
</evidence>
<dbReference type="RefSeq" id="XP_019055257.1">
    <property type="nucleotide sequence ID" value="XM_019199712.1"/>
</dbReference>
<feature type="domain" description="TTI1 N-terminal TPR" evidence="1">
    <location>
        <begin position="217"/>
        <end position="471"/>
    </location>
</feature>
<dbReference type="STRING" id="4432.A0A1U8Q9K3"/>
<dbReference type="eggNOG" id="KOG4524">
    <property type="taxonomic scope" value="Eukaryota"/>
</dbReference>
<dbReference type="RefSeq" id="XP_010273450.1">
    <property type="nucleotide sequence ID" value="XM_010275148.2"/>
</dbReference>
<dbReference type="Pfam" id="PF24181">
    <property type="entry name" value="TPR_TTI1_C"/>
    <property type="match status" value="1"/>
</dbReference>
<protein>
    <submittedName>
        <fullName evidence="4 5">Uncharacterized protein LOC104608996 isoform X1</fullName>
    </submittedName>
</protein>
<dbReference type="Pfam" id="PF24173">
    <property type="entry name" value="TPR_TTI1_N"/>
    <property type="match status" value="2"/>
</dbReference>
<feature type="domain" description="TTI1 C-terminal TPR" evidence="2">
    <location>
        <begin position="1153"/>
        <end position="1316"/>
    </location>
</feature>
<proteinExistence type="predicted"/>
<dbReference type="KEGG" id="nnu:104608996"/>
<dbReference type="OrthoDB" id="49511at2759"/>
<dbReference type="Gene3D" id="1.25.10.10">
    <property type="entry name" value="Leucine-rich Repeat Variant"/>
    <property type="match status" value="1"/>
</dbReference>
<accession>A0A1U8Q9K3</accession>
<gene>
    <name evidence="4 5 6" type="primary">LOC104608996</name>
</gene>
<dbReference type="OMA" id="KEYLYVQ"/>
<keyword evidence="3" id="KW-1185">Reference proteome</keyword>
<organism evidence="3 6">
    <name type="scientific">Nelumbo nucifera</name>
    <name type="common">Sacred lotus</name>
    <dbReference type="NCBI Taxonomy" id="4432"/>
    <lineage>
        <taxon>Eukaryota</taxon>
        <taxon>Viridiplantae</taxon>
        <taxon>Streptophyta</taxon>
        <taxon>Embryophyta</taxon>
        <taxon>Tracheophyta</taxon>
        <taxon>Spermatophyta</taxon>
        <taxon>Magnoliopsida</taxon>
        <taxon>Proteales</taxon>
        <taxon>Nelumbonaceae</taxon>
        <taxon>Nelumbo</taxon>
    </lineage>
</organism>
<sequence>MEENTEDSGGFSAMNDETLSEVFSHLKPYCLELLELLQNPKKNVKAVSELAEFLRRAPPDALQPFLHYILFPLLLLLDAAVSCRSAQKADSDTKSPNIPKMMNTVSDSVAEGVLLCLEELLKKCHLGSVNQMVVVLKKLTYGAMLSPSAAAEEFREGIVRSLRAMLLRLPPCSIESCICKRIPGLPASIESSGLQFPPFIPSKYHSEPEECLLAFLQSQNASSAVGHWLSLLLTIAENEAVRGHRGSAKLRIEAFLTLRVLVCKVGTADALAFFLPGVVSKFAKVLHVSRIMISGAAGSVEAVEQALRGLAEFLMIVLEDEANLSRFNMSINDINGFCEDKDNSSQSLLEALRHLCSSAERQTETLTGASIGQTVATVSTKFDLKENRSPDSSNITESFYVNRVEGWIEETSVHVDKLLSATFPHLVIHPSKKVRRALIGAIQGLLSKCHNTLRKSRLMLLECLCALVCDDSEEVSLAAQEFLESFFILDERHHMEGEVAALLSRLLDKLPKVVLGSDETIAVSHAQRLLALIYYAGPQIVMDHFLCSPVAAARLLDVLALCLSQNSVFAGSLGNLISAKTSSIGYLHSVAELKPSRLLCSADQAMIIASPSDIAQTTGFQGKDLQSSQEIVCKYYVLPRMPPWFTCIGSQKLYMFLAGIVRLTGLSLIADSRHEVSLSIITDIPLHHLRKLIAEVRMKQYCKESWHSWYARTGSGQLLREASTAVCILNEMIYGMSEQSINTYTRLFQKSRMKSENTRGYVDVRYADSHPNQHECAASDKSVWKVCQGEDTRNQLIDCIGRILNEYFSPEVWDLPIDQEHSLLETACEAENINLHLFRDTAMLHQVIIDGIGIFNLCLGKDFASSGFLHSSLYMLLENLICSCSQIRNASDDVLRVLSASSGYPTVGCLVVANADYIIDSLCRQLRHLDINPHVPNVLATMLSYIGVAHEILPLLEEPMRSVSLELEVLGRHQHPDLTMPFLKAVAEIAKATKHEACLMPTQAKSLFTDVKSKVSRLEKTRKDHKNFISHDNGDTELYSRELDTDALSNELDLNLEKWEKMLFQLNESCNYRRTIGSLASSCLAAATPLLASVKDKECLVTLDIVEDGIVTLSKVEEAYKHERETKVAIERAIELCSFHDFQDTLDASNEGTDENRLLPAMNRIWPYLVACIKNTQPVAVRRCLAVVSNAVQICGGDFFCRRFQNDGRHFWKLLMTSPFQGKLKLREAMPLQLPYRTTSSEDPIAEVSSLKVQTSALHMIADLSRNKRSASALEVVLKKVSGLVVGIACSGVIGLRDASINALLGLACIDPDLIWLLLADLYYSLKKKELPSPPTSDFPEIFHLLPPPLSSKDFLYVQYGGESFGFDVSFSSVEIVFQKLHQEVFNLQNMQALQIPNQGGSRGT</sequence>
<feature type="domain" description="TTI1 N-terminal TPR" evidence="1">
    <location>
        <begin position="23"/>
        <end position="178"/>
    </location>
</feature>
<reference evidence="4 5" key="1">
    <citation type="submission" date="2025-04" db="UniProtKB">
        <authorList>
            <consortium name="RefSeq"/>
        </authorList>
    </citation>
    <scope>IDENTIFICATION</scope>
</reference>
<evidence type="ECO:0000313" key="3">
    <source>
        <dbReference type="Proteomes" id="UP000189703"/>
    </source>
</evidence>
<dbReference type="PANTHER" id="PTHR18460">
    <property type="entry name" value="TEL2 INTERACTING PROTEIN 1 TTI1 FAMILY MEMBER"/>
    <property type="match status" value="1"/>
</dbReference>
<dbReference type="InterPro" id="IPR011989">
    <property type="entry name" value="ARM-like"/>
</dbReference>
<evidence type="ECO:0000313" key="6">
    <source>
        <dbReference type="RefSeq" id="XP_019055257.1"/>
    </source>
</evidence>
<dbReference type="RefSeq" id="XP_010273451.1">
    <property type="nucleotide sequence ID" value="XM_010275149.2"/>
</dbReference>
<dbReference type="InterPro" id="IPR049362">
    <property type="entry name" value="TTI1_rpt"/>
</dbReference>
<dbReference type="InterPro" id="IPR057567">
    <property type="entry name" value="TPR_TTI1_C"/>
</dbReference>
<evidence type="ECO:0000313" key="4">
    <source>
        <dbReference type="RefSeq" id="XP_010273450.1"/>
    </source>
</evidence>
<dbReference type="GO" id="GO:0005737">
    <property type="term" value="C:cytoplasm"/>
    <property type="evidence" value="ECO:0000318"/>
    <property type="project" value="GO_Central"/>
</dbReference>
<dbReference type="Proteomes" id="UP000189703">
    <property type="component" value="Unplaced"/>
</dbReference>
<evidence type="ECO:0000313" key="5">
    <source>
        <dbReference type="RefSeq" id="XP_010273451.1"/>
    </source>
</evidence>
<dbReference type="SUPFAM" id="SSF48371">
    <property type="entry name" value="ARM repeat"/>
    <property type="match status" value="2"/>
</dbReference>
<dbReference type="PANTHER" id="PTHR18460:SF3">
    <property type="entry name" value="TELO2-INTERACTING PROTEIN 1 HOMOLOG"/>
    <property type="match status" value="1"/>
</dbReference>
<name>A0A1U8Q9K3_NELNU</name>
<dbReference type="Pfam" id="PF21547">
    <property type="entry name" value="TTI1"/>
    <property type="match status" value="1"/>
</dbReference>
<dbReference type="GeneID" id="104608996"/>
<evidence type="ECO:0000259" key="1">
    <source>
        <dbReference type="Pfam" id="PF24173"/>
    </source>
</evidence>
<dbReference type="InterPro" id="IPR052587">
    <property type="entry name" value="TELO2-interacting_protein_1"/>
</dbReference>
<dbReference type="InterPro" id="IPR016024">
    <property type="entry name" value="ARM-type_fold"/>
</dbReference>